<gene>
    <name evidence="1" type="ORF">DFR37_10282</name>
</gene>
<keyword evidence="2" id="KW-1185">Reference proteome</keyword>
<accession>A0A366HGD4</accession>
<evidence type="ECO:0000313" key="1">
    <source>
        <dbReference type="EMBL" id="RBP41703.1"/>
    </source>
</evidence>
<sequence length="81" mass="9168">MKKYVPYVLAAICLGAVYLYFALAKDVKHLADSRAVVTNHWTGEVKQCIVTPDQKWACKPAEPISVPWYMAIVQHTFESLN</sequence>
<dbReference type="Proteomes" id="UP000253628">
    <property type="component" value="Unassembled WGS sequence"/>
</dbReference>
<evidence type="ECO:0000313" key="2">
    <source>
        <dbReference type="Proteomes" id="UP000253628"/>
    </source>
</evidence>
<comment type="caution">
    <text evidence="1">The sequence shown here is derived from an EMBL/GenBank/DDBJ whole genome shotgun (WGS) entry which is preliminary data.</text>
</comment>
<protein>
    <submittedName>
        <fullName evidence="1">Uncharacterized protein</fullName>
    </submittedName>
</protein>
<name>A0A366HGD4_9BURK</name>
<dbReference type="AlphaFoldDB" id="A0A366HGD4"/>
<organism evidence="1 2">
    <name type="scientific">Eoetvoesiella caeni</name>
    <dbReference type="NCBI Taxonomy" id="645616"/>
    <lineage>
        <taxon>Bacteria</taxon>
        <taxon>Pseudomonadati</taxon>
        <taxon>Pseudomonadota</taxon>
        <taxon>Betaproteobacteria</taxon>
        <taxon>Burkholderiales</taxon>
        <taxon>Alcaligenaceae</taxon>
        <taxon>Eoetvoesiella</taxon>
    </lineage>
</organism>
<proteinExistence type="predicted"/>
<dbReference type="EMBL" id="QNRQ01000002">
    <property type="protein sequence ID" value="RBP41703.1"/>
    <property type="molecule type" value="Genomic_DNA"/>
</dbReference>
<reference evidence="1 2" key="1">
    <citation type="submission" date="2018-06" db="EMBL/GenBank/DDBJ databases">
        <title>Genomic Encyclopedia of Type Strains, Phase IV (KMG-IV): sequencing the most valuable type-strain genomes for metagenomic binning, comparative biology and taxonomic classification.</title>
        <authorList>
            <person name="Goeker M."/>
        </authorList>
    </citation>
    <scope>NUCLEOTIDE SEQUENCE [LARGE SCALE GENOMIC DNA]</scope>
    <source>
        <strain evidence="1 2">DSM 25520</strain>
    </source>
</reference>